<dbReference type="EMBL" id="GL377576">
    <property type="protein sequence ID" value="EFJ30059.1"/>
    <property type="molecule type" value="Genomic_DNA"/>
</dbReference>
<evidence type="ECO:0000259" key="4">
    <source>
        <dbReference type="PROSITE" id="PS50056"/>
    </source>
</evidence>
<dbReference type="KEGG" id="smo:SELMODRAFT_25589"/>
<dbReference type="InParanoid" id="D8RC28"/>
<dbReference type="PROSITE" id="PS00383">
    <property type="entry name" value="TYR_PHOSPHATASE_1"/>
    <property type="match status" value="1"/>
</dbReference>
<dbReference type="InterPro" id="IPR000340">
    <property type="entry name" value="Dual-sp_phosphatase_cat-dom"/>
</dbReference>
<dbReference type="PROSITE" id="PS50056">
    <property type="entry name" value="TYR_PHOSPHATASE_2"/>
    <property type="match status" value="1"/>
</dbReference>
<evidence type="ECO:0000313" key="5">
    <source>
        <dbReference type="EMBL" id="EFJ09003.1"/>
    </source>
</evidence>
<evidence type="ECO:0000313" key="6">
    <source>
        <dbReference type="EMBL" id="EFJ30059.1"/>
    </source>
</evidence>
<dbReference type="STRING" id="88036.D8RC28"/>
<dbReference type="eggNOG" id="KOG1716">
    <property type="taxonomic scope" value="Eukaryota"/>
</dbReference>
<evidence type="ECO:0000256" key="1">
    <source>
        <dbReference type="ARBA" id="ARBA00022801"/>
    </source>
</evidence>
<evidence type="ECO:0008006" key="8">
    <source>
        <dbReference type="Google" id="ProtNLM"/>
    </source>
</evidence>
<keyword evidence="2" id="KW-0904">Protein phosphatase</keyword>
<dbReference type="SMART" id="SM00195">
    <property type="entry name" value="DSPc"/>
    <property type="match status" value="1"/>
</dbReference>
<protein>
    <recommendedName>
        <fullName evidence="8">Tyrosine-protein phosphatase domain-containing protein</fullName>
    </recommendedName>
</protein>
<keyword evidence="7" id="KW-1185">Reference proteome</keyword>
<dbReference type="PANTHER" id="PTHR47244:SF1">
    <property type="entry name" value="PROTEIN-TYROSINE-PHOSPHATASE IBR5"/>
    <property type="match status" value="1"/>
</dbReference>
<evidence type="ECO:0000259" key="3">
    <source>
        <dbReference type="PROSITE" id="PS50054"/>
    </source>
</evidence>
<dbReference type="AlphaFoldDB" id="D8RC28"/>
<dbReference type="Gene3D" id="3.90.190.10">
    <property type="entry name" value="Protein tyrosine phosphatase superfamily"/>
    <property type="match status" value="1"/>
</dbReference>
<evidence type="ECO:0000313" key="7">
    <source>
        <dbReference type="Proteomes" id="UP000001514"/>
    </source>
</evidence>
<dbReference type="GO" id="GO:0009738">
    <property type="term" value="P:abscisic acid-activated signaling pathway"/>
    <property type="evidence" value="ECO:0007669"/>
    <property type="project" value="InterPro"/>
</dbReference>
<reference evidence="6 7" key="1">
    <citation type="journal article" date="2011" name="Science">
        <title>The Selaginella genome identifies genetic changes associated with the evolution of vascular plants.</title>
        <authorList>
            <person name="Banks J.A."/>
            <person name="Nishiyama T."/>
            <person name="Hasebe M."/>
            <person name="Bowman J.L."/>
            <person name="Gribskov M."/>
            <person name="dePamphilis C."/>
            <person name="Albert V.A."/>
            <person name="Aono N."/>
            <person name="Aoyama T."/>
            <person name="Ambrose B.A."/>
            <person name="Ashton N.W."/>
            <person name="Axtell M.J."/>
            <person name="Barker E."/>
            <person name="Barker M.S."/>
            <person name="Bennetzen J.L."/>
            <person name="Bonawitz N.D."/>
            <person name="Chapple C."/>
            <person name="Cheng C."/>
            <person name="Correa L.G."/>
            <person name="Dacre M."/>
            <person name="DeBarry J."/>
            <person name="Dreyer I."/>
            <person name="Elias M."/>
            <person name="Engstrom E.M."/>
            <person name="Estelle M."/>
            <person name="Feng L."/>
            <person name="Finet C."/>
            <person name="Floyd S.K."/>
            <person name="Frommer W.B."/>
            <person name="Fujita T."/>
            <person name="Gramzow L."/>
            <person name="Gutensohn M."/>
            <person name="Harholt J."/>
            <person name="Hattori M."/>
            <person name="Heyl A."/>
            <person name="Hirai T."/>
            <person name="Hiwatashi Y."/>
            <person name="Ishikawa M."/>
            <person name="Iwata M."/>
            <person name="Karol K.G."/>
            <person name="Koehler B."/>
            <person name="Kolukisaoglu U."/>
            <person name="Kubo M."/>
            <person name="Kurata T."/>
            <person name="Lalonde S."/>
            <person name="Li K."/>
            <person name="Li Y."/>
            <person name="Litt A."/>
            <person name="Lyons E."/>
            <person name="Manning G."/>
            <person name="Maruyama T."/>
            <person name="Michael T.P."/>
            <person name="Mikami K."/>
            <person name="Miyazaki S."/>
            <person name="Morinaga S."/>
            <person name="Murata T."/>
            <person name="Mueller-Roeber B."/>
            <person name="Nelson D.R."/>
            <person name="Obara M."/>
            <person name="Oguri Y."/>
            <person name="Olmstead R.G."/>
            <person name="Onodera N."/>
            <person name="Petersen B.L."/>
            <person name="Pils B."/>
            <person name="Prigge M."/>
            <person name="Rensing S.A."/>
            <person name="Riano-Pachon D.M."/>
            <person name="Roberts A.W."/>
            <person name="Sato Y."/>
            <person name="Scheller H.V."/>
            <person name="Schulz B."/>
            <person name="Schulz C."/>
            <person name="Shakirov E.V."/>
            <person name="Shibagaki N."/>
            <person name="Shinohara N."/>
            <person name="Shippen D.E."/>
            <person name="Soerensen I."/>
            <person name="Sotooka R."/>
            <person name="Sugimoto N."/>
            <person name="Sugita M."/>
            <person name="Sumikawa N."/>
            <person name="Tanurdzic M."/>
            <person name="Theissen G."/>
            <person name="Ulvskov P."/>
            <person name="Wakazuki S."/>
            <person name="Weng J.K."/>
            <person name="Willats W.W."/>
            <person name="Wipf D."/>
            <person name="Wolf P.G."/>
            <person name="Yang L."/>
            <person name="Zimmer A.D."/>
            <person name="Zhu Q."/>
            <person name="Mitros T."/>
            <person name="Hellsten U."/>
            <person name="Loque D."/>
            <person name="Otillar R."/>
            <person name="Salamov A."/>
            <person name="Schmutz J."/>
            <person name="Shapiro H."/>
            <person name="Lindquist E."/>
            <person name="Lucas S."/>
            <person name="Rokhsar D."/>
            <person name="Grigoriev I.V."/>
        </authorList>
    </citation>
    <scope>NUCLEOTIDE SEQUENCE [LARGE SCALE GENOMIC DNA]</scope>
</reference>
<dbReference type="GO" id="GO:0033549">
    <property type="term" value="F:MAP kinase phosphatase activity"/>
    <property type="evidence" value="ECO:0007669"/>
    <property type="project" value="InterPro"/>
</dbReference>
<dbReference type="FunCoup" id="D8RC28">
    <property type="interactions" value="274"/>
</dbReference>
<proteinExistence type="predicted"/>
<feature type="non-terminal residue" evidence="6">
    <location>
        <position position="162"/>
    </location>
</feature>
<dbReference type="HOGENOM" id="CLU_138941_0_0_1"/>
<dbReference type="OMA" id="SFTYHTV"/>
<sequence>MRKRERENPCFICNHYHKFEDGEPCGVCGHRRTAGEEKCSQQSAFSAEILPFLFLGSYDNASRAELLKAQGITHILNTVARCQNLYKNSFTYHCIQEERLPLEECLDFIEKSRQNNAKVLVHCMSGQSRSPAVVIAYLMRHKGWRLSQSYEWVKERSPSVKL</sequence>
<dbReference type="InterPro" id="IPR020422">
    <property type="entry name" value="TYR_PHOSPHATASE_DUAL_dom"/>
</dbReference>
<accession>D8RC28</accession>
<dbReference type="EMBL" id="GL377667">
    <property type="protein sequence ID" value="EFJ09003.1"/>
    <property type="molecule type" value="Genomic_DNA"/>
</dbReference>
<feature type="domain" description="Tyrosine-protein phosphatase" evidence="3">
    <location>
        <begin position="44"/>
        <end position="162"/>
    </location>
</feature>
<gene>
    <name evidence="5" type="ORF">SELMODRAFT_25589</name>
    <name evidence="6" type="ORF">SELMODRAFT_36025</name>
</gene>
<dbReference type="OrthoDB" id="165342at2759"/>
<dbReference type="InterPro" id="IPR016130">
    <property type="entry name" value="Tyr_Pase_AS"/>
</dbReference>
<dbReference type="GO" id="GO:0009734">
    <property type="term" value="P:auxin-activated signaling pathway"/>
    <property type="evidence" value="ECO:0007669"/>
    <property type="project" value="InterPro"/>
</dbReference>
<dbReference type="PANTHER" id="PTHR47244">
    <property type="entry name" value="PROTEIN-TYROSINE-PHOSPHATASE IBR5"/>
    <property type="match status" value="1"/>
</dbReference>
<dbReference type="InterPro" id="IPR000387">
    <property type="entry name" value="Tyr_Pase_dom"/>
</dbReference>
<dbReference type="Gramene" id="EFJ30059">
    <property type="protein sequence ID" value="EFJ30059"/>
    <property type="gene ID" value="SELMODRAFT_36025"/>
</dbReference>
<dbReference type="KEGG" id="smo:SELMODRAFT_36025"/>
<evidence type="ECO:0000256" key="2">
    <source>
        <dbReference type="ARBA" id="ARBA00022912"/>
    </source>
</evidence>
<dbReference type="InterPro" id="IPR029021">
    <property type="entry name" value="Prot-tyrosine_phosphatase-like"/>
</dbReference>
<dbReference type="Pfam" id="PF00782">
    <property type="entry name" value="DSPc"/>
    <property type="match status" value="1"/>
</dbReference>
<dbReference type="PROSITE" id="PS50054">
    <property type="entry name" value="TYR_PHOSPHATASE_DUAL"/>
    <property type="match status" value="1"/>
</dbReference>
<dbReference type="SUPFAM" id="SSF52799">
    <property type="entry name" value="(Phosphotyrosine protein) phosphatases II"/>
    <property type="match status" value="1"/>
</dbReference>
<keyword evidence="1" id="KW-0378">Hydrolase</keyword>
<dbReference type="Proteomes" id="UP000001514">
    <property type="component" value="Unassembled WGS sequence"/>
</dbReference>
<organism evidence="7">
    <name type="scientific">Selaginella moellendorffii</name>
    <name type="common">Spikemoss</name>
    <dbReference type="NCBI Taxonomy" id="88036"/>
    <lineage>
        <taxon>Eukaryota</taxon>
        <taxon>Viridiplantae</taxon>
        <taxon>Streptophyta</taxon>
        <taxon>Embryophyta</taxon>
        <taxon>Tracheophyta</taxon>
        <taxon>Lycopodiopsida</taxon>
        <taxon>Selaginellales</taxon>
        <taxon>Selaginellaceae</taxon>
        <taxon>Selaginella</taxon>
    </lineage>
</organism>
<dbReference type="Gramene" id="EFJ09003">
    <property type="protein sequence ID" value="EFJ09003"/>
    <property type="gene ID" value="SELMODRAFT_25589"/>
</dbReference>
<name>D8RC28_SELML</name>
<dbReference type="InterPro" id="IPR044212">
    <property type="entry name" value="IBR5-like"/>
</dbReference>
<feature type="domain" description="Tyrosine specific protein phosphatases" evidence="4">
    <location>
        <begin position="103"/>
        <end position="162"/>
    </location>
</feature>